<feature type="domain" description="6-phosphogluconate dehydrogenase NADP-binding" evidence="3">
    <location>
        <begin position="5"/>
        <end position="161"/>
    </location>
</feature>
<dbReference type="Gene3D" id="3.40.50.720">
    <property type="entry name" value="NAD(P)-binding Rossmann-like Domain"/>
    <property type="match status" value="1"/>
</dbReference>
<evidence type="ECO:0000256" key="2">
    <source>
        <dbReference type="ARBA" id="ARBA00023027"/>
    </source>
</evidence>
<dbReference type="InterPro" id="IPR029154">
    <property type="entry name" value="HIBADH-like_NADP-bd"/>
</dbReference>
<dbReference type="Pfam" id="PF03446">
    <property type="entry name" value="NAD_binding_2"/>
    <property type="match status" value="1"/>
</dbReference>
<dbReference type="SUPFAM" id="SSF51735">
    <property type="entry name" value="NAD(P)-binding Rossmann-fold domains"/>
    <property type="match status" value="1"/>
</dbReference>
<organism evidence="5 6">
    <name type="scientific">Rhizobium halophytocola</name>
    <dbReference type="NCBI Taxonomy" id="735519"/>
    <lineage>
        <taxon>Bacteria</taxon>
        <taxon>Pseudomonadati</taxon>
        <taxon>Pseudomonadota</taxon>
        <taxon>Alphaproteobacteria</taxon>
        <taxon>Hyphomicrobiales</taxon>
        <taxon>Rhizobiaceae</taxon>
        <taxon>Rhizobium/Agrobacterium group</taxon>
        <taxon>Rhizobium</taxon>
    </lineage>
</organism>
<dbReference type="EMBL" id="JAGGJU010000008">
    <property type="protein sequence ID" value="MBP1851778.1"/>
    <property type="molecule type" value="Genomic_DNA"/>
</dbReference>
<keyword evidence="1 5" id="KW-0560">Oxidoreductase</keyword>
<accession>A0ABS4E1F0</accession>
<dbReference type="InterPro" id="IPR013328">
    <property type="entry name" value="6PGD_dom2"/>
</dbReference>
<reference evidence="5 6" key="1">
    <citation type="submission" date="2021-03" db="EMBL/GenBank/DDBJ databases">
        <title>Genomic Encyclopedia of Type Strains, Phase IV (KMG-IV): sequencing the most valuable type-strain genomes for metagenomic binning, comparative biology and taxonomic classification.</title>
        <authorList>
            <person name="Goeker M."/>
        </authorList>
    </citation>
    <scope>NUCLEOTIDE SEQUENCE [LARGE SCALE GENOMIC DNA]</scope>
    <source>
        <strain evidence="5 6">DSM 21600</strain>
    </source>
</reference>
<evidence type="ECO:0000313" key="5">
    <source>
        <dbReference type="EMBL" id="MBP1851778.1"/>
    </source>
</evidence>
<gene>
    <name evidence="5" type="ORF">J2Z17_003226</name>
</gene>
<protein>
    <submittedName>
        <fullName evidence="5">3-hydroxyisobutyrate dehydrogenase</fullName>
        <ecNumber evidence="5">1.1.1.31</ecNumber>
    </submittedName>
</protein>
<proteinExistence type="predicted"/>
<dbReference type="PANTHER" id="PTHR43580:SF2">
    <property type="entry name" value="CYTOKINE-LIKE NUCLEAR FACTOR N-PAC"/>
    <property type="match status" value="1"/>
</dbReference>
<evidence type="ECO:0000256" key="1">
    <source>
        <dbReference type="ARBA" id="ARBA00023002"/>
    </source>
</evidence>
<dbReference type="Proteomes" id="UP000759443">
    <property type="component" value="Unassembled WGS sequence"/>
</dbReference>
<sequence>MTALKIGIAGLGRMGGAMAERLVGQGFEVAGWRRSGVGPQEAATLKITACETLAALAAASDIVILALLDDEAVDAVLSGLVDTDIAGRLIVDTSTVSPQTLTAHQAAFAARGACLIDAPIAGGPDMVRIGSIGLYIGGDAADVARFMPVAEALSGRILHVGPLGHGAAGKLVNNMMLLGYWQCLKEALLLGQKCGLDRDTMIGLLSGSPAASGAFKARIPVILGQTDAVGFSIAGALKDARLVDSVATALDQPIPAMRLAQQSFEAMVAAGYSAADLAVMVRHAVETTEQRDRP</sequence>
<comment type="caution">
    <text evidence="5">The sequence shown here is derived from an EMBL/GenBank/DDBJ whole genome shotgun (WGS) entry which is preliminary data.</text>
</comment>
<dbReference type="EC" id="1.1.1.31" evidence="5"/>
<name>A0ABS4E1F0_9HYPH</name>
<evidence type="ECO:0000259" key="4">
    <source>
        <dbReference type="Pfam" id="PF14833"/>
    </source>
</evidence>
<dbReference type="Gene3D" id="1.10.1040.10">
    <property type="entry name" value="N-(1-d-carboxylethyl)-l-norvaline Dehydrogenase, domain 2"/>
    <property type="match status" value="1"/>
</dbReference>
<keyword evidence="6" id="KW-1185">Reference proteome</keyword>
<dbReference type="InterPro" id="IPR036291">
    <property type="entry name" value="NAD(P)-bd_dom_sf"/>
</dbReference>
<dbReference type="GO" id="GO:0008442">
    <property type="term" value="F:3-hydroxyisobutyrate dehydrogenase activity"/>
    <property type="evidence" value="ECO:0007669"/>
    <property type="project" value="UniProtKB-EC"/>
</dbReference>
<evidence type="ECO:0000313" key="6">
    <source>
        <dbReference type="Proteomes" id="UP000759443"/>
    </source>
</evidence>
<keyword evidence="2" id="KW-0520">NAD</keyword>
<dbReference type="InterPro" id="IPR008927">
    <property type="entry name" value="6-PGluconate_DH-like_C_sf"/>
</dbReference>
<dbReference type="Pfam" id="PF14833">
    <property type="entry name" value="NAD_binding_11"/>
    <property type="match status" value="1"/>
</dbReference>
<dbReference type="InterPro" id="IPR015815">
    <property type="entry name" value="HIBADH-related"/>
</dbReference>
<dbReference type="InterPro" id="IPR051265">
    <property type="entry name" value="HIBADH-related_NP60_sf"/>
</dbReference>
<feature type="domain" description="3-hydroxyisobutyrate dehydrogenase-like NAD-binding" evidence="4">
    <location>
        <begin position="164"/>
        <end position="283"/>
    </location>
</feature>
<dbReference type="SUPFAM" id="SSF48179">
    <property type="entry name" value="6-phosphogluconate dehydrogenase C-terminal domain-like"/>
    <property type="match status" value="1"/>
</dbReference>
<dbReference type="InterPro" id="IPR006115">
    <property type="entry name" value="6PGDH_NADP-bd"/>
</dbReference>
<evidence type="ECO:0000259" key="3">
    <source>
        <dbReference type="Pfam" id="PF03446"/>
    </source>
</evidence>
<dbReference type="PIRSF" id="PIRSF000103">
    <property type="entry name" value="HIBADH"/>
    <property type="match status" value="1"/>
</dbReference>
<dbReference type="PANTHER" id="PTHR43580">
    <property type="entry name" value="OXIDOREDUCTASE GLYR1-RELATED"/>
    <property type="match status" value="1"/>
</dbReference>